<dbReference type="STRING" id="153721.MYP_2152"/>
<dbReference type="PRINTS" id="PR01346">
    <property type="entry name" value="HELNAPAPROT"/>
</dbReference>
<dbReference type="Pfam" id="PF00210">
    <property type="entry name" value="Ferritin"/>
    <property type="match status" value="1"/>
</dbReference>
<sequence>MEKASLIGLDLRQSQILSEELNILLANYQLFYMNLRGFHWNIKGEKFFELHAKFEELYNDVQLKIDEIAERILTLGFVPEHTFSDYQKKSEIKEAKNVIEGTEAVSLILQAFKILLVEERKILKIASEAEDEGTNSLMSDYIKQKEKQVWMFSAYLQKK</sequence>
<organism evidence="4 5">
    <name type="scientific">Sporocytophaga myxococcoides</name>
    <dbReference type="NCBI Taxonomy" id="153721"/>
    <lineage>
        <taxon>Bacteria</taxon>
        <taxon>Pseudomonadati</taxon>
        <taxon>Bacteroidota</taxon>
        <taxon>Cytophagia</taxon>
        <taxon>Cytophagales</taxon>
        <taxon>Cytophagaceae</taxon>
        <taxon>Sporocytophaga</taxon>
    </lineage>
</organism>
<evidence type="ECO:0000256" key="2">
    <source>
        <dbReference type="RuleBase" id="RU003875"/>
    </source>
</evidence>
<dbReference type="InterPro" id="IPR008331">
    <property type="entry name" value="Ferritin_DPS_dom"/>
</dbReference>
<dbReference type="OrthoDB" id="9797023at2"/>
<dbReference type="InterPro" id="IPR012347">
    <property type="entry name" value="Ferritin-like"/>
</dbReference>
<dbReference type="CDD" id="cd01043">
    <property type="entry name" value="DPS"/>
    <property type="match status" value="1"/>
</dbReference>
<dbReference type="EMBL" id="BBLT01000004">
    <property type="protein sequence ID" value="GAL84924.1"/>
    <property type="molecule type" value="Genomic_DNA"/>
</dbReference>
<evidence type="ECO:0000256" key="1">
    <source>
        <dbReference type="ARBA" id="ARBA00009497"/>
    </source>
</evidence>
<evidence type="ECO:0000313" key="5">
    <source>
        <dbReference type="Proteomes" id="UP000030185"/>
    </source>
</evidence>
<dbReference type="Proteomes" id="UP000030185">
    <property type="component" value="Unassembled WGS sequence"/>
</dbReference>
<dbReference type="PANTHER" id="PTHR42932:SF1">
    <property type="entry name" value="GENERAL STRESS PROTEIN 20U"/>
    <property type="match status" value="1"/>
</dbReference>
<dbReference type="Gene3D" id="1.20.1260.10">
    <property type="match status" value="1"/>
</dbReference>
<gene>
    <name evidence="4" type="ORF">MYP_2152</name>
</gene>
<dbReference type="InterPro" id="IPR009078">
    <property type="entry name" value="Ferritin-like_SF"/>
</dbReference>
<proteinExistence type="inferred from homology"/>
<dbReference type="GO" id="GO:0003677">
    <property type="term" value="F:DNA binding"/>
    <property type="evidence" value="ECO:0007669"/>
    <property type="project" value="UniProtKB-KW"/>
</dbReference>
<dbReference type="InterPro" id="IPR002177">
    <property type="entry name" value="DPS_DNA-bd"/>
</dbReference>
<evidence type="ECO:0000313" key="4">
    <source>
        <dbReference type="EMBL" id="GAL84924.1"/>
    </source>
</evidence>
<comment type="similarity">
    <text evidence="1 2">Belongs to the Dps family.</text>
</comment>
<keyword evidence="5" id="KW-1185">Reference proteome</keyword>
<dbReference type="eggNOG" id="COG0783">
    <property type="taxonomic scope" value="Bacteria"/>
</dbReference>
<comment type="caution">
    <text evidence="4">The sequence shown here is derived from an EMBL/GenBank/DDBJ whole genome shotgun (WGS) entry which is preliminary data.</text>
</comment>
<accession>A0A098LES6</accession>
<dbReference type="RefSeq" id="WP_045462746.1">
    <property type="nucleotide sequence ID" value="NZ_BBLT01000004.1"/>
</dbReference>
<dbReference type="PANTHER" id="PTHR42932">
    <property type="entry name" value="GENERAL STRESS PROTEIN 20U"/>
    <property type="match status" value="1"/>
</dbReference>
<feature type="domain" description="Ferritin/DPS" evidence="3">
    <location>
        <begin position="19"/>
        <end position="158"/>
    </location>
</feature>
<dbReference type="GO" id="GO:0016722">
    <property type="term" value="F:oxidoreductase activity, acting on metal ions"/>
    <property type="evidence" value="ECO:0007669"/>
    <property type="project" value="InterPro"/>
</dbReference>
<dbReference type="PROSITE" id="PS00819">
    <property type="entry name" value="DPS_2"/>
    <property type="match status" value="1"/>
</dbReference>
<dbReference type="PIRSF" id="PIRSF005900">
    <property type="entry name" value="Dps"/>
    <property type="match status" value="1"/>
</dbReference>
<dbReference type="InterPro" id="IPR023188">
    <property type="entry name" value="DPS_DNA-bd_CS"/>
</dbReference>
<dbReference type="SUPFAM" id="SSF47240">
    <property type="entry name" value="Ferritin-like"/>
    <property type="match status" value="1"/>
</dbReference>
<dbReference type="AlphaFoldDB" id="A0A098LES6"/>
<dbReference type="PROSITE" id="PS00818">
    <property type="entry name" value="DPS_1"/>
    <property type="match status" value="1"/>
</dbReference>
<reference evidence="4 5" key="1">
    <citation type="submission" date="2014-09" db="EMBL/GenBank/DDBJ databases">
        <title>Sporocytophaga myxococcoides PG-01 genome sequencing.</title>
        <authorList>
            <person name="Liu L."/>
            <person name="Gao P.J."/>
            <person name="Chen G.J."/>
            <person name="Wang L.S."/>
        </authorList>
    </citation>
    <scope>NUCLEOTIDE SEQUENCE [LARGE SCALE GENOMIC DNA]</scope>
    <source>
        <strain evidence="4 5">PG-01</strain>
    </source>
</reference>
<evidence type="ECO:0000259" key="3">
    <source>
        <dbReference type="Pfam" id="PF00210"/>
    </source>
</evidence>
<name>A0A098LES6_9BACT</name>
<keyword evidence="4" id="KW-0238">DNA-binding</keyword>
<dbReference type="GO" id="GO:0008199">
    <property type="term" value="F:ferric iron binding"/>
    <property type="evidence" value="ECO:0007669"/>
    <property type="project" value="InterPro"/>
</dbReference>
<protein>
    <submittedName>
        <fullName evidence="4">DNA-binding DPS protein</fullName>
    </submittedName>
</protein>